<dbReference type="AlphaFoldDB" id="A0A4R6QUK3"/>
<evidence type="ECO:0000313" key="2">
    <source>
        <dbReference type="Proteomes" id="UP000295361"/>
    </source>
</evidence>
<proteinExistence type="predicted"/>
<dbReference type="OrthoDB" id="212300at2"/>
<keyword evidence="2" id="KW-1185">Reference proteome</keyword>
<dbReference type="PANTHER" id="PTHR43019">
    <property type="entry name" value="SERINE ENDOPROTEASE DEGS"/>
    <property type="match status" value="1"/>
</dbReference>
<sequence length="269" mass="27733">MMPTSAAPLCRGALQSVLTVLLGAGLGLLLMNAAHAGLVEVISQVKPSVLAVGTFNSLSSPRFGFRGTGFVVGDGNLLVTNAHVLPDAASAERDVKLVVLLRRGIDARDSEIAAARIIRVDKASDLALLRFEGPALPALQLADPAHPREGLSIALMGFPIGGALGFSPVTHRGIIAAVTPIALPAGGSSQLNERAIRRLRQGSFNILQLDATAYPGNSGGPVFDAETGGVVGVVNMVLVKGSKETALTHPSGISYAIPVSFVRELLSEP</sequence>
<accession>A0A4R6QUK3</accession>
<dbReference type="PANTHER" id="PTHR43019:SF23">
    <property type="entry name" value="PROTEASE DO-LIKE 5, CHLOROPLASTIC"/>
    <property type="match status" value="1"/>
</dbReference>
<dbReference type="Proteomes" id="UP000295361">
    <property type="component" value="Unassembled WGS sequence"/>
</dbReference>
<gene>
    <name evidence="1" type="ORF">DES47_101655</name>
</gene>
<comment type="caution">
    <text evidence="1">The sequence shown here is derived from an EMBL/GenBank/DDBJ whole genome shotgun (WGS) entry which is preliminary data.</text>
</comment>
<dbReference type="RefSeq" id="WP_133699207.1">
    <property type="nucleotide sequence ID" value="NZ_SNXS01000001.1"/>
</dbReference>
<evidence type="ECO:0000313" key="1">
    <source>
        <dbReference type="EMBL" id="TDP74592.1"/>
    </source>
</evidence>
<dbReference type="InParanoid" id="A0A4R6QUK3"/>
<dbReference type="SUPFAM" id="SSF50494">
    <property type="entry name" value="Trypsin-like serine proteases"/>
    <property type="match status" value="1"/>
</dbReference>
<dbReference type="Gene3D" id="2.40.10.10">
    <property type="entry name" value="Trypsin-like serine proteases"/>
    <property type="match status" value="2"/>
</dbReference>
<dbReference type="InterPro" id="IPR043504">
    <property type="entry name" value="Peptidase_S1_PA_chymotrypsin"/>
</dbReference>
<organism evidence="1 2">
    <name type="scientific">Roseateles toxinivorans</name>
    <dbReference type="NCBI Taxonomy" id="270368"/>
    <lineage>
        <taxon>Bacteria</taxon>
        <taxon>Pseudomonadati</taxon>
        <taxon>Pseudomonadota</taxon>
        <taxon>Betaproteobacteria</taxon>
        <taxon>Burkholderiales</taxon>
        <taxon>Sphaerotilaceae</taxon>
        <taxon>Roseateles</taxon>
    </lineage>
</organism>
<reference evidence="1 2" key="1">
    <citation type="submission" date="2019-03" db="EMBL/GenBank/DDBJ databases">
        <title>Genomic Encyclopedia of Type Strains, Phase IV (KMG-IV): sequencing the most valuable type-strain genomes for metagenomic binning, comparative biology and taxonomic classification.</title>
        <authorList>
            <person name="Goeker M."/>
        </authorList>
    </citation>
    <scope>NUCLEOTIDE SEQUENCE [LARGE SCALE GENOMIC DNA]</scope>
    <source>
        <strain evidence="1 2">DSM 16998</strain>
    </source>
</reference>
<dbReference type="Pfam" id="PF13365">
    <property type="entry name" value="Trypsin_2"/>
    <property type="match status" value="1"/>
</dbReference>
<name>A0A4R6QUK3_9BURK</name>
<dbReference type="EMBL" id="SNXS01000001">
    <property type="protein sequence ID" value="TDP74592.1"/>
    <property type="molecule type" value="Genomic_DNA"/>
</dbReference>
<protein>
    <submittedName>
        <fullName evidence="1">Trypsin-like peptidase</fullName>
    </submittedName>
</protein>
<dbReference type="InterPro" id="IPR009003">
    <property type="entry name" value="Peptidase_S1_PA"/>
</dbReference>